<dbReference type="InterPro" id="IPR019734">
    <property type="entry name" value="TPR_rpt"/>
</dbReference>
<reference evidence="5 6" key="1">
    <citation type="submission" date="2016-05" db="EMBL/GenBank/DDBJ databases">
        <title>First whole genome sequencing of Entamoeba histolytica HM1:IMSS-clone-6.</title>
        <authorList>
            <person name="Mukherjee Avik.K."/>
            <person name="Izumyama S."/>
            <person name="Nakada-Tsukui K."/>
            <person name="Nozaki T."/>
        </authorList>
    </citation>
    <scope>NUCLEOTIDE SEQUENCE [LARGE SCALE GENOMIC DNA]</scope>
    <source>
        <strain evidence="5 6">HM1:IMSS clone 6</strain>
    </source>
</reference>
<dbReference type="OMA" id="ANFCISI"/>
<organism evidence="5 6">
    <name type="scientific">Entamoeba histolytica</name>
    <dbReference type="NCBI Taxonomy" id="5759"/>
    <lineage>
        <taxon>Eukaryota</taxon>
        <taxon>Amoebozoa</taxon>
        <taxon>Evosea</taxon>
        <taxon>Archamoebae</taxon>
        <taxon>Mastigamoebida</taxon>
        <taxon>Entamoebidae</taxon>
        <taxon>Entamoeba</taxon>
    </lineage>
</organism>
<feature type="region of interest" description="Disordered" evidence="4">
    <location>
        <begin position="311"/>
        <end position="335"/>
    </location>
</feature>
<evidence type="ECO:0000256" key="3">
    <source>
        <dbReference type="PROSITE-ProRule" id="PRU00339"/>
    </source>
</evidence>
<dbReference type="GO" id="GO:0016020">
    <property type="term" value="C:membrane"/>
    <property type="evidence" value="ECO:0007669"/>
    <property type="project" value="TreeGrafter"/>
</dbReference>
<sequence>MSTTNPLYQKFITNLEKKGFFNDCTQSQREIKMKTAQQYFDTHYSKKCHFVGMKPNEQNMDIQKKADEHKLKGNEYLNAKDYSKAIDEYTKAIQLNQEAVYYSNRSAAYSSIEENDLAIEDAKKAIELDPNYAKAYARLAIALTKKHKYTEAQKAIEDALIIDPNNVVFKSNLEQIKCLIQNQQPPVSSSNQQQEQKEQQPKEDNIPKNTEEKKDSHETHSNEQEHSQNTRHEEPNPFANIFSNLVGSTQGSQGTNPGTIDISSLMGMFGGQNGMSSMARSLLNNPSMRPMIGMVAQMMGMSVEELQRLINEEAQNESLNQNTSQQNQTPPPGFV</sequence>
<feature type="repeat" description="TPR" evidence="3">
    <location>
        <begin position="66"/>
        <end position="99"/>
    </location>
</feature>
<feature type="compositionally biased region" description="Polar residues" evidence="4">
    <location>
        <begin position="241"/>
        <end position="259"/>
    </location>
</feature>
<accession>A0A5K1VGJ8</accession>
<name>A0A5K1VGJ8_ENTHI</name>
<dbReference type="VEuPathDB" id="AmoebaDB:EHI_146980"/>
<dbReference type="VEuPathDB" id="AmoebaDB:EHI8A_009580"/>
<dbReference type="GO" id="GO:0006620">
    <property type="term" value="P:post-translational protein targeting to endoplasmic reticulum membrane"/>
    <property type="evidence" value="ECO:0007669"/>
    <property type="project" value="TreeGrafter"/>
</dbReference>
<keyword evidence="1" id="KW-0677">Repeat</keyword>
<feature type="compositionally biased region" description="Low complexity" evidence="4">
    <location>
        <begin position="316"/>
        <end position="328"/>
    </location>
</feature>
<dbReference type="PANTHER" id="PTHR45831">
    <property type="entry name" value="LD24721P"/>
    <property type="match status" value="1"/>
</dbReference>
<dbReference type="GO" id="GO:0060090">
    <property type="term" value="F:molecular adaptor activity"/>
    <property type="evidence" value="ECO:0007669"/>
    <property type="project" value="TreeGrafter"/>
</dbReference>
<dbReference type="PROSITE" id="PS50005">
    <property type="entry name" value="TPR"/>
    <property type="match status" value="2"/>
</dbReference>
<dbReference type="InterPro" id="IPR047150">
    <property type="entry name" value="SGT"/>
</dbReference>
<feature type="compositionally biased region" description="Basic and acidic residues" evidence="4">
    <location>
        <begin position="195"/>
        <end position="235"/>
    </location>
</feature>
<feature type="region of interest" description="Disordered" evidence="4">
    <location>
        <begin position="184"/>
        <end position="259"/>
    </location>
</feature>
<keyword evidence="2 3" id="KW-0802">TPR repeat</keyword>
<evidence type="ECO:0000313" key="6">
    <source>
        <dbReference type="Proteomes" id="UP000078387"/>
    </source>
</evidence>
<dbReference type="Gene3D" id="1.25.40.10">
    <property type="entry name" value="Tetratricopeptide repeat domain"/>
    <property type="match status" value="1"/>
</dbReference>
<dbReference type="PANTHER" id="PTHR45831:SF2">
    <property type="entry name" value="LD24721P"/>
    <property type="match status" value="1"/>
</dbReference>
<evidence type="ECO:0000256" key="1">
    <source>
        <dbReference type="ARBA" id="ARBA00022737"/>
    </source>
</evidence>
<dbReference type="Pfam" id="PF13181">
    <property type="entry name" value="TPR_8"/>
    <property type="match status" value="1"/>
</dbReference>
<dbReference type="Pfam" id="PF13431">
    <property type="entry name" value="TPR_17"/>
    <property type="match status" value="1"/>
</dbReference>
<dbReference type="SUPFAM" id="SSF48452">
    <property type="entry name" value="TPR-like"/>
    <property type="match status" value="1"/>
</dbReference>
<comment type="caution">
    <text evidence="5">The sequence shown here is derived from an EMBL/GenBank/DDBJ whole genome shotgun (WGS) entry which is preliminary data.</text>
</comment>
<protein>
    <submittedName>
        <fullName evidence="5">Uncharacterized protein</fullName>
    </submittedName>
</protein>
<dbReference type="VEuPathDB" id="AmoebaDB:KM1_029190"/>
<evidence type="ECO:0000256" key="4">
    <source>
        <dbReference type="SAM" id="MobiDB-lite"/>
    </source>
</evidence>
<dbReference type="VEuPathDB" id="AmoebaDB:EHI5A_027580"/>
<feature type="repeat" description="TPR" evidence="3">
    <location>
        <begin position="133"/>
        <end position="166"/>
    </location>
</feature>
<feature type="compositionally biased region" description="Low complexity" evidence="4">
    <location>
        <begin position="184"/>
        <end position="194"/>
    </location>
</feature>
<dbReference type="InterPro" id="IPR011990">
    <property type="entry name" value="TPR-like_helical_dom_sf"/>
</dbReference>
<dbReference type="GO" id="GO:0072380">
    <property type="term" value="C:TRC complex"/>
    <property type="evidence" value="ECO:0007669"/>
    <property type="project" value="TreeGrafter"/>
</dbReference>
<dbReference type="SMART" id="SM00028">
    <property type="entry name" value="TPR"/>
    <property type="match status" value="3"/>
</dbReference>
<dbReference type="EMBL" id="BDEQ01000001">
    <property type="protein sequence ID" value="GAT98025.1"/>
    <property type="molecule type" value="Genomic_DNA"/>
</dbReference>
<dbReference type="FunFam" id="1.25.40.10:FF:001427">
    <property type="entry name" value="Small glutamine-rich tetratricopeptide repeat-containing protein"/>
    <property type="match status" value="1"/>
</dbReference>
<evidence type="ECO:0000313" key="5">
    <source>
        <dbReference type="EMBL" id="GAT98025.1"/>
    </source>
</evidence>
<evidence type="ECO:0000256" key="2">
    <source>
        <dbReference type="ARBA" id="ARBA00022803"/>
    </source>
</evidence>
<proteinExistence type="predicted"/>
<gene>
    <name evidence="5" type="ORF">CL6EHI_146980</name>
</gene>
<dbReference type="AlphaFoldDB" id="A0A5K1VGJ8"/>
<dbReference type="VEuPathDB" id="AmoebaDB:EHI7A_012870"/>
<dbReference type="Proteomes" id="UP000078387">
    <property type="component" value="Unassembled WGS sequence"/>
</dbReference>